<dbReference type="Gene3D" id="1.10.8.80">
    <property type="entry name" value="Magnesium chelatase subunit I, C-Terminal domain"/>
    <property type="match status" value="1"/>
</dbReference>
<evidence type="ECO:0000313" key="6">
    <source>
        <dbReference type="Proteomes" id="UP000053201"/>
    </source>
</evidence>
<evidence type="ECO:0000259" key="4">
    <source>
        <dbReference type="Pfam" id="PF17863"/>
    </source>
</evidence>
<dbReference type="InterPro" id="IPR052041">
    <property type="entry name" value="Nucleic_acid_metab_PIN/TRAM"/>
</dbReference>
<comment type="pathway">
    <text evidence="2">Porphyrin-containing compound metabolism.</text>
</comment>
<evidence type="ECO:0000313" key="5">
    <source>
        <dbReference type="EMBL" id="KNC95961.1"/>
    </source>
</evidence>
<dbReference type="PANTHER" id="PTHR11603:SF132">
    <property type="entry name" value="C2H2-TYPE DOMAIN-CONTAINING PROTEIN"/>
    <property type="match status" value="1"/>
</dbReference>
<evidence type="ECO:0000256" key="2">
    <source>
        <dbReference type="ARBA" id="ARBA00023444"/>
    </source>
</evidence>
<sequence>MAASPARLFLQQKLDTIRPTLVSPANHAGVRPSSSGTSTPRSQNRPPQNPLQATEELLISLFIALTAGQRAMLVSTKQEFVRDLRKALDQLFAFVFNFTVTHVQIERTTTHSDFLSALFYRRVADGTAGAGSDTSVSNTSRRRGPAQLSRAESEEDKDFLKSSRSSTHARQTSMKSDSASELESPAYSLFAPSYRSQRMHSHSRNAATAGSRPLLYPFSAAGGETHLGSNTSLVTTKQLPNIVLVDGLHLASGAVHGALLEVLERGQVTDKFTVFPCPVPFLVVGLICPSSRKQTIPPQLLDKFFLCHTLNSHICRCIIPYPLRSPLVKMEDLEQLTLEASRIYMHAEVSYYLRDLLTGLRNHQLVSTGVSAKGGIDLAHAARTLAVLSGHLIVSPDHVTLMADKVIAHRLLLAHQSPYVTPEIRLRLKGLSGVDVVGKVINSMTIPM</sequence>
<feature type="compositionally biased region" description="Low complexity" evidence="3">
    <location>
        <begin position="29"/>
        <end position="42"/>
    </location>
</feature>
<dbReference type="Gene3D" id="3.40.50.300">
    <property type="entry name" value="P-loop containing nucleotide triphosphate hydrolases"/>
    <property type="match status" value="1"/>
</dbReference>
<feature type="domain" description="ChlI/MoxR AAA lid" evidence="4">
    <location>
        <begin position="361"/>
        <end position="412"/>
    </location>
</feature>
<dbReference type="OMA" id="DSKEWIK"/>
<name>A0A0L0H4X2_SPIPD</name>
<dbReference type="InterPro" id="IPR041628">
    <property type="entry name" value="ChlI/MoxR_AAA_lid"/>
</dbReference>
<protein>
    <recommendedName>
        <fullName evidence="1">magnesium chelatase</fullName>
        <ecNumber evidence="1">6.6.1.1</ecNumber>
    </recommendedName>
</protein>
<dbReference type="InterPro" id="IPR027417">
    <property type="entry name" value="P-loop_NTPase"/>
</dbReference>
<dbReference type="Proteomes" id="UP000053201">
    <property type="component" value="Unassembled WGS sequence"/>
</dbReference>
<dbReference type="AlphaFoldDB" id="A0A0L0H4X2"/>
<dbReference type="GO" id="GO:0016851">
    <property type="term" value="F:magnesium chelatase activity"/>
    <property type="evidence" value="ECO:0007669"/>
    <property type="project" value="UniProtKB-EC"/>
</dbReference>
<accession>A0A0L0H4X2</accession>
<proteinExistence type="predicted"/>
<dbReference type="RefSeq" id="XP_016604001.1">
    <property type="nucleotide sequence ID" value="XM_016756713.1"/>
</dbReference>
<feature type="region of interest" description="Disordered" evidence="3">
    <location>
        <begin position="21"/>
        <end position="49"/>
    </location>
</feature>
<dbReference type="VEuPathDB" id="FungiDB:SPPG_08566"/>
<organism evidence="5 6">
    <name type="scientific">Spizellomyces punctatus (strain DAOM BR117)</name>
    <dbReference type="NCBI Taxonomy" id="645134"/>
    <lineage>
        <taxon>Eukaryota</taxon>
        <taxon>Fungi</taxon>
        <taxon>Fungi incertae sedis</taxon>
        <taxon>Chytridiomycota</taxon>
        <taxon>Chytridiomycota incertae sedis</taxon>
        <taxon>Chytridiomycetes</taxon>
        <taxon>Spizellomycetales</taxon>
        <taxon>Spizellomycetaceae</taxon>
        <taxon>Spizellomyces</taxon>
    </lineage>
</organism>
<keyword evidence="6" id="KW-1185">Reference proteome</keyword>
<dbReference type="GeneID" id="27691720"/>
<dbReference type="EC" id="6.6.1.1" evidence="1"/>
<dbReference type="OrthoDB" id="5582146at2759"/>
<evidence type="ECO:0000256" key="3">
    <source>
        <dbReference type="SAM" id="MobiDB-lite"/>
    </source>
</evidence>
<evidence type="ECO:0000256" key="1">
    <source>
        <dbReference type="ARBA" id="ARBA00012825"/>
    </source>
</evidence>
<dbReference type="PANTHER" id="PTHR11603">
    <property type="entry name" value="AAA FAMILY ATPASE"/>
    <property type="match status" value="1"/>
</dbReference>
<dbReference type="Pfam" id="PF17863">
    <property type="entry name" value="AAA_lid_2"/>
    <property type="match status" value="1"/>
</dbReference>
<dbReference type="SUPFAM" id="SSF52540">
    <property type="entry name" value="P-loop containing nucleoside triphosphate hydrolases"/>
    <property type="match status" value="1"/>
</dbReference>
<dbReference type="EMBL" id="KQ257472">
    <property type="protein sequence ID" value="KNC95961.1"/>
    <property type="molecule type" value="Genomic_DNA"/>
</dbReference>
<reference evidence="5 6" key="1">
    <citation type="submission" date="2009-08" db="EMBL/GenBank/DDBJ databases">
        <title>The Genome Sequence of Spizellomyces punctatus strain DAOM BR117.</title>
        <authorList>
            <consortium name="The Broad Institute Genome Sequencing Platform"/>
            <person name="Russ C."/>
            <person name="Cuomo C."/>
            <person name="Shea T."/>
            <person name="Young S.K."/>
            <person name="Zeng Q."/>
            <person name="Koehrsen M."/>
            <person name="Haas B."/>
            <person name="Borodovsky M."/>
            <person name="Guigo R."/>
            <person name="Alvarado L."/>
            <person name="Berlin A."/>
            <person name="Bochicchio J."/>
            <person name="Borenstein D."/>
            <person name="Chapman S."/>
            <person name="Chen Z."/>
            <person name="Engels R."/>
            <person name="Freedman E."/>
            <person name="Gellesch M."/>
            <person name="Goldberg J."/>
            <person name="Griggs A."/>
            <person name="Gujja S."/>
            <person name="Heiman D."/>
            <person name="Hepburn T."/>
            <person name="Howarth C."/>
            <person name="Jen D."/>
            <person name="Larson L."/>
            <person name="Lewis B."/>
            <person name="Mehta T."/>
            <person name="Park D."/>
            <person name="Pearson M."/>
            <person name="Roberts A."/>
            <person name="Saif S."/>
            <person name="Shenoy N."/>
            <person name="Sisk P."/>
            <person name="Stolte C."/>
            <person name="Sykes S."/>
            <person name="Thomson T."/>
            <person name="Walk T."/>
            <person name="White J."/>
            <person name="Yandava C."/>
            <person name="Burger G."/>
            <person name="Gray M.W."/>
            <person name="Holland P.W.H."/>
            <person name="King N."/>
            <person name="Lang F.B.F."/>
            <person name="Roger A.J."/>
            <person name="Ruiz-Trillo I."/>
            <person name="Lander E."/>
            <person name="Nusbaum C."/>
        </authorList>
    </citation>
    <scope>NUCLEOTIDE SEQUENCE [LARGE SCALE GENOMIC DNA]</scope>
    <source>
        <strain evidence="5 6">DAOM BR117</strain>
    </source>
</reference>
<gene>
    <name evidence="5" type="ORF">SPPG_08566</name>
</gene>
<feature type="compositionally biased region" description="Polar residues" evidence="3">
    <location>
        <begin position="162"/>
        <end position="180"/>
    </location>
</feature>
<dbReference type="InParanoid" id="A0A0L0H4X2"/>
<feature type="region of interest" description="Disordered" evidence="3">
    <location>
        <begin position="128"/>
        <end position="180"/>
    </location>
</feature>